<dbReference type="PANTHER" id="PTHR14879:SF15">
    <property type="entry name" value="E3 UBIQUITIN-PROTEIN LIGASE RIFIFYLIN-LIKE PROTEIN"/>
    <property type="match status" value="1"/>
</dbReference>
<dbReference type="PANTHER" id="PTHR14879">
    <property type="entry name" value="CASPASE REGULATOR, RING FINGER DOMAIN-CONTAINING"/>
    <property type="match status" value="1"/>
</dbReference>
<gene>
    <name evidence="7" type="primary">LOC106478220</name>
</gene>
<dbReference type="Pfam" id="PF23632">
    <property type="entry name" value="SAP_RNF34_RFFL"/>
    <property type="match status" value="1"/>
</dbReference>
<evidence type="ECO:0000256" key="4">
    <source>
        <dbReference type="SAM" id="MobiDB-lite"/>
    </source>
</evidence>
<keyword evidence="2" id="KW-0862">Zinc</keyword>
<name>A0ABM1S1H6_LIMPO</name>
<protein>
    <submittedName>
        <fullName evidence="7">E3 ubiquitin-protein ligase RNF34-like isoform X2</fullName>
    </submittedName>
</protein>
<dbReference type="InterPro" id="IPR055111">
    <property type="entry name" value="RNF34_RFFL_HeH"/>
</dbReference>
<evidence type="ECO:0000256" key="1">
    <source>
        <dbReference type="ARBA" id="ARBA00022771"/>
    </source>
</evidence>
<dbReference type="Proteomes" id="UP000694941">
    <property type="component" value="Unplaced"/>
</dbReference>
<dbReference type="InterPro" id="IPR001841">
    <property type="entry name" value="Znf_RING"/>
</dbReference>
<feature type="compositionally biased region" description="Acidic residues" evidence="4">
    <location>
        <begin position="212"/>
        <end position="222"/>
    </location>
</feature>
<dbReference type="Pfam" id="PF13920">
    <property type="entry name" value="zf-C3HC4_3"/>
    <property type="match status" value="1"/>
</dbReference>
<keyword evidence="1 3" id="KW-0479">Metal-binding</keyword>
<feature type="domain" description="RING-type" evidence="5">
    <location>
        <begin position="308"/>
        <end position="343"/>
    </location>
</feature>
<evidence type="ECO:0000256" key="2">
    <source>
        <dbReference type="ARBA" id="ARBA00022833"/>
    </source>
</evidence>
<dbReference type="SUPFAM" id="SSF57903">
    <property type="entry name" value="FYVE/PHD zinc finger"/>
    <property type="match status" value="1"/>
</dbReference>
<keyword evidence="6" id="KW-1185">Reference proteome</keyword>
<dbReference type="RefSeq" id="XP_022237481.1">
    <property type="nucleotide sequence ID" value="XM_022381773.1"/>
</dbReference>
<keyword evidence="1 3" id="KW-0863">Zinc-finger</keyword>
<feature type="region of interest" description="Disordered" evidence="4">
    <location>
        <begin position="166"/>
        <end position="235"/>
    </location>
</feature>
<dbReference type="GeneID" id="106478220"/>
<dbReference type="InterPro" id="IPR057299">
    <property type="entry name" value="RNF34_RFFL_SAP"/>
</dbReference>
<accession>A0ABM1S1H6</accession>
<dbReference type="Gene3D" id="3.30.40.10">
    <property type="entry name" value="Zinc/RING finger domain, C3HC4 (zinc finger)"/>
    <property type="match status" value="1"/>
</dbReference>
<sequence length="355" mass="40324">MCDSFFGSKQKKPRHPSSNQKYCESIRNGCFFPGPFTFGSREVQNTTCCNCSVQFSLLKRKRTCSFCNYNFCSACLSKDQSVRKQPKCFRCSVLFAVPLDRAALMRLRVRDLQWFLKHKSISTIGCKEKNELVELIFQDSNPPASCDRTSTYTNIGSQNHTIFSNLTSSGSSSSAEVHTTPQDETSEETHTYSVVREQPQLSHTSASGVSNDSEEVNEEEQVNLEHSQGDKKEKTEFDQGLYIAVDDIHTPNQIDNLSARQLKLILTRNFIGYHGIYEKKDLQAKVHWLWAQKQKVKDLEGVPDEDLCKICMEQPIDSVLLECGHMATCTVCGKQLNECPLCRQYVVRVVHVFRA</sequence>
<dbReference type="Pfam" id="PF22968">
    <property type="entry name" value="RNF34L-like_3rd"/>
    <property type="match status" value="1"/>
</dbReference>
<dbReference type="PROSITE" id="PS50089">
    <property type="entry name" value="ZF_RING_2"/>
    <property type="match status" value="1"/>
</dbReference>
<evidence type="ECO:0000259" key="5">
    <source>
        <dbReference type="PROSITE" id="PS50089"/>
    </source>
</evidence>
<dbReference type="InterPro" id="IPR013083">
    <property type="entry name" value="Znf_RING/FYVE/PHD"/>
</dbReference>
<dbReference type="Gene3D" id="1.10.720.140">
    <property type="match status" value="1"/>
</dbReference>
<evidence type="ECO:0000313" key="6">
    <source>
        <dbReference type="Proteomes" id="UP000694941"/>
    </source>
</evidence>
<dbReference type="CDD" id="cd16500">
    <property type="entry name" value="RING-HC_CARP"/>
    <property type="match status" value="1"/>
</dbReference>
<dbReference type="InterPro" id="IPR051728">
    <property type="entry name" value="RING-FYVE_E3_ubiquitin-ligase"/>
</dbReference>
<proteinExistence type="predicted"/>
<evidence type="ECO:0000313" key="7">
    <source>
        <dbReference type="RefSeq" id="XP_022237481.1"/>
    </source>
</evidence>
<evidence type="ECO:0000256" key="3">
    <source>
        <dbReference type="PROSITE-ProRule" id="PRU00175"/>
    </source>
</evidence>
<dbReference type="InterPro" id="IPR011011">
    <property type="entry name" value="Znf_FYVE_PHD"/>
</dbReference>
<organism evidence="6 7">
    <name type="scientific">Limulus polyphemus</name>
    <name type="common">Atlantic horseshoe crab</name>
    <dbReference type="NCBI Taxonomy" id="6850"/>
    <lineage>
        <taxon>Eukaryota</taxon>
        <taxon>Metazoa</taxon>
        <taxon>Ecdysozoa</taxon>
        <taxon>Arthropoda</taxon>
        <taxon>Chelicerata</taxon>
        <taxon>Merostomata</taxon>
        <taxon>Xiphosura</taxon>
        <taxon>Limulidae</taxon>
        <taxon>Limulus</taxon>
    </lineage>
</organism>
<dbReference type="SUPFAM" id="SSF57850">
    <property type="entry name" value="RING/U-box"/>
    <property type="match status" value="1"/>
</dbReference>
<dbReference type="SMART" id="SM00184">
    <property type="entry name" value="RING"/>
    <property type="match status" value="2"/>
</dbReference>
<reference evidence="7" key="1">
    <citation type="submission" date="2025-08" db="UniProtKB">
        <authorList>
            <consortium name="RefSeq"/>
        </authorList>
    </citation>
    <scope>IDENTIFICATION</scope>
    <source>
        <tissue evidence="7">Muscle</tissue>
    </source>
</reference>